<gene>
    <name evidence="1" type="ORF">AOPFMNJM_3182</name>
</gene>
<accession>A0ABQ4T0U9</accession>
<reference evidence="1" key="2">
    <citation type="submission" date="2021-08" db="EMBL/GenBank/DDBJ databases">
        <authorList>
            <person name="Tani A."/>
            <person name="Ola A."/>
            <person name="Ogura Y."/>
            <person name="Katsura K."/>
            <person name="Hayashi T."/>
        </authorList>
    </citation>
    <scope>NUCLEOTIDE SEQUENCE</scope>
    <source>
        <strain evidence="1">LMG 23639</strain>
    </source>
</reference>
<evidence type="ECO:0000313" key="2">
    <source>
        <dbReference type="Proteomes" id="UP001055102"/>
    </source>
</evidence>
<protein>
    <submittedName>
        <fullName evidence="1">Uncharacterized protein</fullName>
    </submittedName>
</protein>
<keyword evidence="2" id="KW-1185">Reference proteome</keyword>
<name>A0ABQ4T0U9_9HYPH</name>
<reference evidence="1" key="1">
    <citation type="journal article" date="2021" name="Front. Microbiol.">
        <title>Comprehensive Comparative Genomics and Phenotyping of Methylobacterium Species.</title>
        <authorList>
            <person name="Alessa O."/>
            <person name="Ogura Y."/>
            <person name="Fujitani Y."/>
            <person name="Takami H."/>
            <person name="Hayashi T."/>
            <person name="Sahin N."/>
            <person name="Tani A."/>
        </authorList>
    </citation>
    <scope>NUCLEOTIDE SEQUENCE</scope>
    <source>
        <strain evidence="1">LMG 23639</strain>
    </source>
</reference>
<organism evidence="1 2">
    <name type="scientific">Methylobacterium jeotgali</name>
    <dbReference type="NCBI Taxonomy" id="381630"/>
    <lineage>
        <taxon>Bacteria</taxon>
        <taxon>Pseudomonadati</taxon>
        <taxon>Pseudomonadota</taxon>
        <taxon>Alphaproteobacteria</taxon>
        <taxon>Hyphomicrobiales</taxon>
        <taxon>Methylobacteriaceae</taxon>
        <taxon>Methylobacterium</taxon>
    </lineage>
</organism>
<evidence type="ECO:0000313" key="1">
    <source>
        <dbReference type="EMBL" id="GJE07850.1"/>
    </source>
</evidence>
<comment type="caution">
    <text evidence="1">The sequence shown here is derived from an EMBL/GenBank/DDBJ whole genome shotgun (WGS) entry which is preliminary data.</text>
</comment>
<sequence length="83" mass="9015">MRSAADVVATFVQEVRGPGLFVPECEARLAEFQTLAKAMPKYSLERAVAMACAGWLLLHRTYAKTLRSTTSGNAPAAVQAFRL</sequence>
<proteinExistence type="predicted"/>
<dbReference type="EMBL" id="BPQR01000056">
    <property type="protein sequence ID" value="GJE07850.1"/>
    <property type="molecule type" value="Genomic_DNA"/>
</dbReference>
<dbReference type="Proteomes" id="UP001055102">
    <property type="component" value="Unassembled WGS sequence"/>
</dbReference>
<dbReference type="RefSeq" id="WP_238277226.1">
    <property type="nucleotide sequence ID" value="NZ_BPQR01000056.1"/>
</dbReference>